<evidence type="ECO:0000313" key="1">
    <source>
        <dbReference type="EMBL" id="CAI9111608.1"/>
    </source>
</evidence>
<dbReference type="EMBL" id="OX459123">
    <property type="protein sequence ID" value="CAI9111608.1"/>
    <property type="molecule type" value="Genomic_DNA"/>
</dbReference>
<evidence type="ECO:0000313" key="2">
    <source>
        <dbReference type="Proteomes" id="UP001161247"/>
    </source>
</evidence>
<name>A0AAV1DUK8_OLDCO</name>
<reference evidence="1" key="1">
    <citation type="submission" date="2023-03" db="EMBL/GenBank/DDBJ databases">
        <authorList>
            <person name="Julca I."/>
        </authorList>
    </citation>
    <scope>NUCLEOTIDE SEQUENCE</scope>
</reference>
<organism evidence="1 2">
    <name type="scientific">Oldenlandia corymbosa var. corymbosa</name>
    <dbReference type="NCBI Taxonomy" id="529605"/>
    <lineage>
        <taxon>Eukaryota</taxon>
        <taxon>Viridiplantae</taxon>
        <taxon>Streptophyta</taxon>
        <taxon>Embryophyta</taxon>
        <taxon>Tracheophyta</taxon>
        <taxon>Spermatophyta</taxon>
        <taxon>Magnoliopsida</taxon>
        <taxon>eudicotyledons</taxon>
        <taxon>Gunneridae</taxon>
        <taxon>Pentapetalae</taxon>
        <taxon>asterids</taxon>
        <taxon>lamiids</taxon>
        <taxon>Gentianales</taxon>
        <taxon>Rubiaceae</taxon>
        <taxon>Rubioideae</taxon>
        <taxon>Spermacoceae</taxon>
        <taxon>Hedyotis-Oldenlandia complex</taxon>
        <taxon>Oldenlandia</taxon>
    </lineage>
</organism>
<dbReference type="Proteomes" id="UP001161247">
    <property type="component" value="Chromosome 6"/>
</dbReference>
<sequence length="106" mass="11729">MKQHLAGIKGDVSSCKKVPSRVRELMLNSLKENTKKAKEKKGDFGINFDEQFNDIQEIHPSTPNGKVIASIEGLKNTKRKNNHGSIEPYLSGSLNMCIVASGYLAR</sequence>
<protein>
    <submittedName>
        <fullName evidence="1">OLC1v1011868C1</fullName>
    </submittedName>
</protein>
<proteinExistence type="predicted"/>
<keyword evidence="2" id="KW-1185">Reference proteome</keyword>
<accession>A0AAV1DUK8</accession>
<dbReference type="AlphaFoldDB" id="A0AAV1DUK8"/>
<gene>
    <name evidence="1" type="ORF">OLC1_LOCUS18959</name>
</gene>